<dbReference type="AlphaFoldDB" id="H0JV26"/>
<proteinExistence type="predicted"/>
<name>H0JV26_9NOCA</name>
<organism evidence="2 3">
    <name type="scientific">Rhodococcus pyridinivorans AK37</name>
    <dbReference type="NCBI Taxonomy" id="1114960"/>
    <lineage>
        <taxon>Bacteria</taxon>
        <taxon>Bacillati</taxon>
        <taxon>Actinomycetota</taxon>
        <taxon>Actinomycetes</taxon>
        <taxon>Mycobacteriales</taxon>
        <taxon>Nocardiaceae</taxon>
        <taxon>Rhodococcus</taxon>
    </lineage>
</organism>
<dbReference type="InterPro" id="IPR041657">
    <property type="entry name" value="HTH_17"/>
</dbReference>
<reference evidence="2 3" key="1">
    <citation type="submission" date="2011-12" db="EMBL/GenBank/DDBJ databases">
        <authorList>
            <person name="Kriszt B."/>
            <person name="Tancsics A."/>
            <person name="Cserhati M."/>
            <person name="Toth A."/>
            <person name="Nagy I."/>
            <person name="Horvath B."/>
            <person name="Tamura T."/>
            <person name="Kukolya J."/>
            <person name="Szoboszlay S."/>
        </authorList>
    </citation>
    <scope>NUCLEOTIDE SEQUENCE [LARGE SCALE GENOMIC DNA]</scope>
    <source>
        <strain evidence="2 3">AK37</strain>
    </source>
</reference>
<dbReference type="PATRIC" id="fig|1114960.4.peg.3633"/>
<sequence>MTVQHLAPGVVLLTGDALTTVRYAVRVAIAARHRNGYPVPRELTELAAAVTEPGTTDTEPTRAQHTSTELLDIQETARMLGCSQRQARRLAPQLDGHLHAGRWLIPRAAVDEHVKDGPHEPTRHELLDMLAAMTDDELRRTISEARGVDPGPANVRDLIHRELNRTPEPDQPAPVALNDDEGLARIIGAKLNRSREL</sequence>
<dbReference type="Pfam" id="PF12728">
    <property type="entry name" value="HTH_17"/>
    <property type="match status" value="1"/>
</dbReference>
<feature type="domain" description="Helix-turn-helix" evidence="1">
    <location>
        <begin position="70"/>
        <end position="115"/>
    </location>
</feature>
<protein>
    <recommendedName>
        <fullName evidence="1">Helix-turn-helix domain-containing protein</fullName>
    </recommendedName>
</protein>
<comment type="caution">
    <text evidence="2">The sequence shown here is derived from an EMBL/GenBank/DDBJ whole genome shotgun (WGS) entry which is preliminary data.</text>
</comment>
<evidence type="ECO:0000313" key="3">
    <source>
        <dbReference type="Proteomes" id="UP000005064"/>
    </source>
</evidence>
<dbReference type="RefSeq" id="WP_006553492.1">
    <property type="nucleotide sequence ID" value="NZ_AHBW01000051.1"/>
</dbReference>
<gene>
    <name evidence="2" type="ORF">AK37_17785</name>
</gene>
<accession>H0JV26</accession>
<evidence type="ECO:0000259" key="1">
    <source>
        <dbReference type="Pfam" id="PF12728"/>
    </source>
</evidence>
<dbReference type="Proteomes" id="UP000005064">
    <property type="component" value="Unassembled WGS sequence"/>
</dbReference>
<dbReference type="EMBL" id="AHBW01000051">
    <property type="protein sequence ID" value="EHK82122.1"/>
    <property type="molecule type" value="Genomic_DNA"/>
</dbReference>
<evidence type="ECO:0000313" key="2">
    <source>
        <dbReference type="EMBL" id="EHK82122.1"/>
    </source>
</evidence>